<proteinExistence type="predicted"/>
<accession>A0A4V2VDK7</accession>
<dbReference type="Gene3D" id="2.30.30.40">
    <property type="entry name" value="SH3 Domains"/>
    <property type="match status" value="1"/>
</dbReference>
<dbReference type="InterPro" id="IPR003646">
    <property type="entry name" value="SH3-like_bac-type"/>
</dbReference>
<dbReference type="AlphaFoldDB" id="A0A4V2VDK7"/>
<evidence type="ECO:0000313" key="4">
    <source>
        <dbReference type="Proteomes" id="UP000295507"/>
    </source>
</evidence>
<dbReference type="Proteomes" id="UP000295507">
    <property type="component" value="Unassembled WGS sequence"/>
</dbReference>
<evidence type="ECO:0000313" key="3">
    <source>
        <dbReference type="EMBL" id="TCU33125.1"/>
    </source>
</evidence>
<name>A0A4V2VDK7_9HYPH</name>
<sequence length="248" mass="26456">MAEYIDATEGAIRDAPLTNKLRKLLLDAADKAGIDAIRVTSAGQPGSTGRSTGSARHNGGNAADFQMLIGGEYLSFTDEEAPKQVLKFVTVCAELGATGIGAGVEYMGKRTIHVGYGLPKTVWGKDGRRVNAPDWLVKAFEGGWRNSTFAAAVGFAVTARNGARLRAGPGAEFETIATIPRDTPVAVLSIDGENKDWARVDLVGDGYVDGHIHLAFVGEVAKSGLPEDLIEDAVEDNWLADDEKWKKR</sequence>
<comment type="caution">
    <text evidence="3">The sequence shown here is derived from an EMBL/GenBank/DDBJ whole genome shotgun (WGS) entry which is preliminary data.</text>
</comment>
<evidence type="ECO:0000259" key="2">
    <source>
        <dbReference type="Pfam" id="PF08239"/>
    </source>
</evidence>
<evidence type="ECO:0000256" key="1">
    <source>
        <dbReference type="SAM" id="MobiDB-lite"/>
    </source>
</evidence>
<dbReference type="RefSeq" id="WP_132553291.1">
    <property type="nucleotide sequence ID" value="NZ_SMBK01000017.1"/>
</dbReference>
<protein>
    <recommendedName>
        <fullName evidence="2">SH3b domain-containing protein</fullName>
    </recommendedName>
</protein>
<feature type="domain" description="SH3b" evidence="2">
    <location>
        <begin position="162"/>
        <end position="210"/>
    </location>
</feature>
<dbReference type="Pfam" id="PF08239">
    <property type="entry name" value="SH3_3"/>
    <property type="match status" value="1"/>
</dbReference>
<feature type="compositionally biased region" description="Polar residues" evidence="1">
    <location>
        <begin position="41"/>
        <end position="55"/>
    </location>
</feature>
<reference evidence="3 4" key="1">
    <citation type="submission" date="2019-03" db="EMBL/GenBank/DDBJ databases">
        <title>Genomic Encyclopedia of Type Strains, Phase IV (KMG-V): Genome sequencing to study the core and pangenomes of soil and plant-associated prokaryotes.</title>
        <authorList>
            <person name="Whitman W."/>
        </authorList>
    </citation>
    <scope>NUCLEOTIDE SEQUENCE [LARGE SCALE GENOMIC DNA]</scope>
    <source>
        <strain evidence="3 4">IE4868</strain>
    </source>
</reference>
<dbReference type="EMBL" id="SMBK01000017">
    <property type="protein sequence ID" value="TCU33125.1"/>
    <property type="molecule type" value="Genomic_DNA"/>
</dbReference>
<gene>
    <name evidence="3" type="ORF">EV129_117122</name>
</gene>
<feature type="region of interest" description="Disordered" evidence="1">
    <location>
        <begin position="40"/>
        <end position="59"/>
    </location>
</feature>
<organism evidence="3 4">
    <name type="scientific">Rhizobium azibense</name>
    <dbReference type="NCBI Taxonomy" id="1136135"/>
    <lineage>
        <taxon>Bacteria</taxon>
        <taxon>Pseudomonadati</taxon>
        <taxon>Pseudomonadota</taxon>
        <taxon>Alphaproteobacteria</taxon>
        <taxon>Hyphomicrobiales</taxon>
        <taxon>Rhizobiaceae</taxon>
        <taxon>Rhizobium/Agrobacterium group</taxon>
        <taxon>Rhizobium</taxon>
    </lineage>
</organism>